<dbReference type="SUPFAM" id="SSF53092">
    <property type="entry name" value="Creatinase/prolidase N-terminal domain"/>
    <property type="match status" value="1"/>
</dbReference>
<dbReference type="PANTHER" id="PTHR46112">
    <property type="entry name" value="AMINOPEPTIDASE"/>
    <property type="match status" value="1"/>
</dbReference>
<dbReference type="InterPro" id="IPR036005">
    <property type="entry name" value="Creatinase/aminopeptidase-like"/>
</dbReference>
<sequence>MYRWPDVDAAALRAARMERVAEQMREQQLDHLLLSSFDTIRQATDFRATLTYDSNYDYYAALVALDGEATLLACDVGEVLNEPVHGLPWITRRVPAPSWQSFWAHPATYTGLLVRELQRVGARRVGIDTLPFDVVELIRRELPQVELVPVLRELLRARRIKLPDEVRLLEATCDVLSLCASNALAGFVEGMTDHDVVTLADATAHSHMVEWISHSVIVAQATPRRAAWLPTGRRIWGGDTFFVDYGVIGRGGYTADFCRTAFAGEPSPQVAKAHRALLDAKATGEAFARPGVTGSQLAATINDALRGHGLPPTSYAVGHGIGLRMVEIPSLYRAELMDHDDVLEEGMCICIEPSTAVELPGGEVVGLKEEDQYMVTASGLRKLTRTAVAATA</sequence>
<reference evidence="3 4" key="2">
    <citation type="submission" date="2023-10" db="EMBL/GenBank/DDBJ databases">
        <authorList>
            <person name="Han X.F."/>
        </authorList>
    </citation>
    <scope>NUCLEOTIDE SEQUENCE [LARGE SCALE GENOMIC DNA]</scope>
    <source>
        <strain evidence="3 4">KCTC 39840</strain>
    </source>
</reference>
<keyword evidence="4" id="KW-1185">Reference proteome</keyword>
<feature type="domain" description="Peptidase M24" evidence="1">
    <location>
        <begin position="171"/>
        <end position="377"/>
    </location>
</feature>
<evidence type="ECO:0000313" key="3">
    <source>
        <dbReference type="EMBL" id="MDW5596443.1"/>
    </source>
</evidence>
<name>A0ABU4HT45_9ACTN</name>
<proteinExistence type="predicted"/>
<evidence type="ECO:0000259" key="1">
    <source>
        <dbReference type="Pfam" id="PF00557"/>
    </source>
</evidence>
<reference evidence="4" key="1">
    <citation type="submission" date="2023-07" db="EMBL/GenBank/DDBJ databases">
        <title>Conexibacter stalactiti sp. nov., isolated from stalactites in a lava cave and emended description of the genus Conexibacter.</title>
        <authorList>
            <person name="Lee S.D."/>
        </authorList>
    </citation>
    <scope>NUCLEOTIDE SEQUENCE [LARGE SCALE GENOMIC DNA]</scope>
    <source>
        <strain evidence="4">KCTC 39840</strain>
    </source>
</reference>
<dbReference type="Pfam" id="PF01321">
    <property type="entry name" value="Creatinase_N"/>
    <property type="match status" value="1"/>
</dbReference>
<dbReference type="Gene3D" id="3.40.350.10">
    <property type="entry name" value="Creatinase/prolidase N-terminal domain"/>
    <property type="match status" value="1"/>
</dbReference>
<comment type="caution">
    <text evidence="3">The sequence shown here is derived from an EMBL/GenBank/DDBJ whole genome shotgun (WGS) entry which is preliminary data.</text>
</comment>
<dbReference type="InterPro" id="IPR029149">
    <property type="entry name" value="Creatin/AminoP/Spt16_N"/>
</dbReference>
<organism evidence="3 4">
    <name type="scientific">Conexibacter stalactiti</name>
    <dbReference type="NCBI Taxonomy" id="1940611"/>
    <lineage>
        <taxon>Bacteria</taxon>
        <taxon>Bacillati</taxon>
        <taxon>Actinomycetota</taxon>
        <taxon>Thermoleophilia</taxon>
        <taxon>Solirubrobacterales</taxon>
        <taxon>Conexibacteraceae</taxon>
        <taxon>Conexibacter</taxon>
    </lineage>
</organism>
<evidence type="ECO:0000313" key="4">
    <source>
        <dbReference type="Proteomes" id="UP001284601"/>
    </source>
</evidence>
<dbReference type="RefSeq" id="WP_318598827.1">
    <property type="nucleotide sequence ID" value="NZ_JAWSTH010000056.1"/>
</dbReference>
<protein>
    <submittedName>
        <fullName evidence="3">Xaa-Pro peptidase family protein</fullName>
    </submittedName>
</protein>
<dbReference type="Proteomes" id="UP001284601">
    <property type="component" value="Unassembled WGS sequence"/>
</dbReference>
<dbReference type="PANTHER" id="PTHR46112:SF3">
    <property type="entry name" value="AMINOPEPTIDASE YPDF"/>
    <property type="match status" value="1"/>
</dbReference>
<dbReference type="CDD" id="cd01066">
    <property type="entry name" value="APP_MetAP"/>
    <property type="match status" value="1"/>
</dbReference>
<accession>A0ABU4HT45</accession>
<dbReference type="Gene3D" id="3.90.230.10">
    <property type="entry name" value="Creatinase/methionine aminopeptidase superfamily"/>
    <property type="match status" value="1"/>
</dbReference>
<feature type="domain" description="Creatinase N-terminal" evidence="2">
    <location>
        <begin position="16"/>
        <end position="159"/>
    </location>
</feature>
<dbReference type="InterPro" id="IPR050659">
    <property type="entry name" value="Peptidase_M24B"/>
</dbReference>
<dbReference type="InterPro" id="IPR000994">
    <property type="entry name" value="Pept_M24"/>
</dbReference>
<dbReference type="EMBL" id="JAWSTH010000056">
    <property type="protein sequence ID" value="MDW5596443.1"/>
    <property type="molecule type" value="Genomic_DNA"/>
</dbReference>
<dbReference type="Pfam" id="PF00557">
    <property type="entry name" value="Peptidase_M24"/>
    <property type="match status" value="1"/>
</dbReference>
<gene>
    <name evidence="3" type="ORF">R7226_19000</name>
</gene>
<dbReference type="InterPro" id="IPR000587">
    <property type="entry name" value="Creatinase_N"/>
</dbReference>
<evidence type="ECO:0000259" key="2">
    <source>
        <dbReference type="Pfam" id="PF01321"/>
    </source>
</evidence>
<dbReference type="SUPFAM" id="SSF55920">
    <property type="entry name" value="Creatinase/aminopeptidase"/>
    <property type="match status" value="1"/>
</dbReference>